<reference evidence="5" key="1">
    <citation type="journal article" date="2013" name="Genome Announc.">
        <title>Draft genome sequence of the grapevine dieback fungus Eutypa lata UCR-EL1.</title>
        <authorList>
            <person name="Blanco-Ulate B."/>
            <person name="Rolshausen P.E."/>
            <person name="Cantu D."/>
        </authorList>
    </citation>
    <scope>NUCLEOTIDE SEQUENCE [LARGE SCALE GENOMIC DNA]</scope>
    <source>
        <strain evidence="5">UCR-EL1</strain>
    </source>
</reference>
<dbReference type="GO" id="GO:0009277">
    <property type="term" value="C:fungal-type cell wall"/>
    <property type="evidence" value="ECO:0007669"/>
    <property type="project" value="TreeGrafter"/>
</dbReference>
<dbReference type="SUPFAM" id="SSF51445">
    <property type="entry name" value="(Trans)glycosidases"/>
    <property type="match status" value="1"/>
</dbReference>
<dbReference type="KEGG" id="ela:UCREL1_11786"/>
<keyword evidence="5" id="KW-1185">Reference proteome</keyword>
<dbReference type="InterPro" id="IPR053183">
    <property type="entry name" value="ASL1"/>
</dbReference>
<dbReference type="HOGENOM" id="CLU_040908_4_1_1"/>
<keyword evidence="4" id="KW-0378">Hydrolase</keyword>
<dbReference type="PANTHER" id="PTHR34154">
    <property type="entry name" value="ALKALI-SENSITIVE LINKAGE PROTEIN 1"/>
    <property type="match status" value="1"/>
</dbReference>
<dbReference type="PANTHER" id="PTHR34154:SF13">
    <property type="entry name" value="ASL1-LIKE GLYCOSYL HYDROLASE CATALYTIC DOMAIN-CONTAINING PROTEIN"/>
    <property type="match status" value="1"/>
</dbReference>
<dbReference type="eggNOG" id="ENOG502RXK9">
    <property type="taxonomic scope" value="Eukaryota"/>
</dbReference>
<feature type="chain" id="PRO_5004084424" evidence="2">
    <location>
        <begin position="22"/>
        <end position="422"/>
    </location>
</feature>
<proteinExistence type="predicted"/>
<name>M7SAU5_EUTLA</name>
<evidence type="ECO:0000313" key="5">
    <source>
        <dbReference type="Proteomes" id="UP000012174"/>
    </source>
</evidence>
<feature type="compositionally biased region" description="Low complexity" evidence="1">
    <location>
        <begin position="164"/>
        <end position="181"/>
    </location>
</feature>
<dbReference type="InterPro" id="IPR017853">
    <property type="entry name" value="GH"/>
</dbReference>
<gene>
    <name evidence="4" type="ORF">UCREL1_11786</name>
</gene>
<dbReference type="EMBL" id="KB707662">
    <property type="protein sequence ID" value="EMR61287.1"/>
    <property type="molecule type" value="Genomic_DNA"/>
</dbReference>
<evidence type="ECO:0000256" key="1">
    <source>
        <dbReference type="SAM" id="MobiDB-lite"/>
    </source>
</evidence>
<evidence type="ECO:0000256" key="2">
    <source>
        <dbReference type="SAM" id="SignalP"/>
    </source>
</evidence>
<dbReference type="OrthoDB" id="43654at2759"/>
<dbReference type="GO" id="GO:0071966">
    <property type="term" value="P:fungal-type cell wall polysaccharide metabolic process"/>
    <property type="evidence" value="ECO:0007669"/>
    <property type="project" value="TreeGrafter"/>
</dbReference>
<organism evidence="4 5">
    <name type="scientific">Eutypa lata (strain UCR-EL1)</name>
    <name type="common">Grapevine dieback disease fungus</name>
    <name type="synonym">Eutypa armeniacae</name>
    <dbReference type="NCBI Taxonomy" id="1287681"/>
    <lineage>
        <taxon>Eukaryota</taxon>
        <taxon>Fungi</taxon>
        <taxon>Dikarya</taxon>
        <taxon>Ascomycota</taxon>
        <taxon>Pezizomycotina</taxon>
        <taxon>Sordariomycetes</taxon>
        <taxon>Xylariomycetidae</taxon>
        <taxon>Xylariales</taxon>
        <taxon>Diatrypaceae</taxon>
        <taxon>Eutypa</taxon>
    </lineage>
</organism>
<feature type="signal peptide" evidence="2">
    <location>
        <begin position="1"/>
        <end position="21"/>
    </location>
</feature>
<dbReference type="GO" id="GO:0016787">
    <property type="term" value="F:hydrolase activity"/>
    <property type="evidence" value="ECO:0007669"/>
    <property type="project" value="UniProtKB-KW"/>
</dbReference>
<keyword evidence="2" id="KW-0732">Signal</keyword>
<dbReference type="OMA" id="SHKRGVC"/>
<accession>M7SAU5</accession>
<sequence length="422" mass="44358">MFTKVGVLALCAAASFNGATAAHHRHRHPKRDVVYAETDVVVVTEYETHTVYAGEEPTVSAASVPTSVQEAEKATTPPVQNTPVVVPTTTEAAPAPTTPTTLATLVKPSAVDIPIVSQAAAELETIAAAPTVVETTSAPAPAAVETTSAAPVAVEATTAAPAVVTSSSAPATTSAATSSTSGSKRGAAYNDVNMLEALLGKTNAISWVYNWGYDAGDLNVDVPYYPTMWGEKFAADWPAAAEAAIAKGTEVMFSFNEPDNAGQANMAATYAAAKHQEWMNPYAGQARIGAPAISSSENADQGIDWLNQFFDACDGKCQVDFCNAHWYGPGGDSGAELFLDHLKAVRDVEGCQGKSVWVTEFMPEGSDSDNETFLKKITESLESSDFDFVEKYSYFMVGVGASYLMSSETELNALGNIYANLS</sequence>
<feature type="domain" description="Asl1-like glycosyl hydrolase catalytic" evidence="3">
    <location>
        <begin position="186"/>
        <end position="418"/>
    </location>
</feature>
<dbReference type="Pfam" id="PF11790">
    <property type="entry name" value="Glyco_hydro_cc"/>
    <property type="match status" value="1"/>
</dbReference>
<dbReference type="Gene3D" id="3.20.20.80">
    <property type="entry name" value="Glycosidases"/>
    <property type="match status" value="1"/>
</dbReference>
<evidence type="ECO:0000313" key="4">
    <source>
        <dbReference type="EMBL" id="EMR61287.1"/>
    </source>
</evidence>
<evidence type="ECO:0000259" key="3">
    <source>
        <dbReference type="Pfam" id="PF11790"/>
    </source>
</evidence>
<feature type="region of interest" description="Disordered" evidence="1">
    <location>
        <begin position="164"/>
        <end position="184"/>
    </location>
</feature>
<dbReference type="AlphaFoldDB" id="M7SAU5"/>
<dbReference type="InterPro" id="IPR024655">
    <property type="entry name" value="Asl1_glyco_hydro_catalytic"/>
</dbReference>
<protein>
    <submittedName>
        <fullName evidence="4">Putative glycoside hydrolase protein</fullName>
    </submittedName>
</protein>
<dbReference type="Proteomes" id="UP000012174">
    <property type="component" value="Unassembled WGS sequence"/>
</dbReference>